<dbReference type="InterPro" id="IPR038740">
    <property type="entry name" value="BioF2-like_GNAT_dom"/>
</dbReference>
<sequence length="377" mass="41943">MEQPLAIIAEISPADLHFTVQPWRTRGIDAAWDALAQCAVEPNPFAERWFMQASLDAFDQAGEVQLATLEHDGALVGIVPLARLNRYAEYPFPHITGWVHHNAFCGAPLVATGYEHAFWRELLIWCDSHAGARLFLHLSHLPKDGPLFSALREVTASQHRASAIVHREERALLASDLAPDAYFEASMSSKKRKELRRQAKRLSEEGALRFERVTDATALSEWIGRFLALEQTGWKGAEGSALACASDTRQFFRDALIAAAVAGRLERLALYLDERPIAMLANFITPPGAYSFKTTFDEDCARYSPGVLLQRENLDILANDAVAWCDSCAAADHPMIERIWREKRPIVRVSIAIGGQVRRTLCKAILRAETGAFPKGL</sequence>
<dbReference type="InterPro" id="IPR016181">
    <property type="entry name" value="Acyl_CoA_acyltransferase"/>
</dbReference>
<dbReference type="Proteomes" id="UP000284322">
    <property type="component" value="Unassembled WGS sequence"/>
</dbReference>
<dbReference type="Pfam" id="PF13480">
    <property type="entry name" value="Acetyltransf_6"/>
    <property type="match status" value="1"/>
</dbReference>
<comment type="caution">
    <text evidence="2">The sequence shown here is derived from an EMBL/GenBank/DDBJ whole genome shotgun (WGS) entry which is preliminary data.</text>
</comment>
<evidence type="ECO:0000313" key="3">
    <source>
        <dbReference type="Proteomes" id="UP000284322"/>
    </source>
</evidence>
<evidence type="ECO:0000313" key="2">
    <source>
        <dbReference type="EMBL" id="RJX68539.1"/>
    </source>
</evidence>
<keyword evidence="3" id="KW-1185">Reference proteome</keyword>
<dbReference type="AlphaFoldDB" id="A0A419R344"/>
<dbReference type="OrthoDB" id="213519at2"/>
<evidence type="ECO:0000259" key="1">
    <source>
        <dbReference type="Pfam" id="PF13480"/>
    </source>
</evidence>
<name>A0A419R344_9SPHN</name>
<feature type="domain" description="BioF2-like acetyltransferase" evidence="1">
    <location>
        <begin position="189"/>
        <end position="330"/>
    </location>
</feature>
<reference evidence="2 3" key="1">
    <citation type="submission" date="2018-09" db="EMBL/GenBank/DDBJ databases">
        <title>Altererythrobacter sp.Ery1 and Ery12, the genome sequencing of novel strains in genus Alterythrobacter.</title>
        <authorList>
            <person name="Cheng H."/>
            <person name="Wu Y.-H."/>
            <person name="Fang C."/>
            <person name="Xu X.-W."/>
        </authorList>
    </citation>
    <scope>NUCLEOTIDE SEQUENCE [LARGE SCALE GENOMIC DNA]</scope>
    <source>
        <strain evidence="2 3">Ery12</strain>
    </source>
</reference>
<keyword evidence="2" id="KW-0808">Transferase</keyword>
<dbReference type="GO" id="GO:0016740">
    <property type="term" value="F:transferase activity"/>
    <property type="evidence" value="ECO:0007669"/>
    <property type="project" value="UniProtKB-KW"/>
</dbReference>
<dbReference type="EMBL" id="RAHJ01000017">
    <property type="protein sequence ID" value="RJX68539.1"/>
    <property type="molecule type" value="Genomic_DNA"/>
</dbReference>
<accession>A0A419R344</accession>
<organism evidence="2 3">
    <name type="scientific">Tsuneonella suprasediminis</name>
    <dbReference type="NCBI Taxonomy" id="2306996"/>
    <lineage>
        <taxon>Bacteria</taxon>
        <taxon>Pseudomonadati</taxon>
        <taxon>Pseudomonadota</taxon>
        <taxon>Alphaproteobacteria</taxon>
        <taxon>Sphingomonadales</taxon>
        <taxon>Erythrobacteraceae</taxon>
        <taxon>Tsuneonella</taxon>
    </lineage>
</organism>
<proteinExistence type="predicted"/>
<protein>
    <submittedName>
        <fullName evidence="2">GNAT family N-acetyltransferase</fullName>
    </submittedName>
</protein>
<dbReference type="SUPFAM" id="SSF55729">
    <property type="entry name" value="Acyl-CoA N-acyltransferases (Nat)"/>
    <property type="match status" value="1"/>
</dbReference>
<gene>
    <name evidence="2" type="ORF">D6858_05835</name>
</gene>